<organism evidence="2 3">
    <name type="scientific">Mortierella polycephala</name>
    <dbReference type="NCBI Taxonomy" id="41804"/>
    <lineage>
        <taxon>Eukaryota</taxon>
        <taxon>Fungi</taxon>
        <taxon>Fungi incertae sedis</taxon>
        <taxon>Mucoromycota</taxon>
        <taxon>Mortierellomycotina</taxon>
        <taxon>Mortierellomycetes</taxon>
        <taxon>Mortierellales</taxon>
        <taxon>Mortierellaceae</taxon>
        <taxon>Mortierella</taxon>
    </lineage>
</organism>
<keyword evidence="1" id="KW-0732">Signal</keyword>
<evidence type="ECO:0000313" key="3">
    <source>
        <dbReference type="Proteomes" id="UP000726737"/>
    </source>
</evidence>
<name>A0A9P6PH86_9FUNG</name>
<feature type="signal peptide" evidence="1">
    <location>
        <begin position="1"/>
        <end position="25"/>
    </location>
</feature>
<comment type="caution">
    <text evidence="2">The sequence shown here is derived from an EMBL/GenBank/DDBJ whole genome shotgun (WGS) entry which is preliminary data.</text>
</comment>
<feature type="non-terminal residue" evidence="2">
    <location>
        <position position="1"/>
    </location>
</feature>
<dbReference type="AlphaFoldDB" id="A0A9P6PH86"/>
<feature type="chain" id="PRO_5040162473" evidence="1">
    <location>
        <begin position="26"/>
        <end position="115"/>
    </location>
</feature>
<accession>A0A9P6PH86</accession>
<evidence type="ECO:0000256" key="1">
    <source>
        <dbReference type="SAM" id="SignalP"/>
    </source>
</evidence>
<dbReference type="EMBL" id="JAAAJA010001254">
    <property type="protein sequence ID" value="KAG0247699.1"/>
    <property type="molecule type" value="Genomic_DNA"/>
</dbReference>
<proteinExistence type="predicted"/>
<reference evidence="2" key="1">
    <citation type="journal article" date="2020" name="Fungal Divers.">
        <title>Resolving the Mortierellaceae phylogeny through synthesis of multi-gene phylogenetics and phylogenomics.</title>
        <authorList>
            <person name="Vandepol N."/>
            <person name="Liber J."/>
            <person name="Desiro A."/>
            <person name="Na H."/>
            <person name="Kennedy M."/>
            <person name="Barry K."/>
            <person name="Grigoriev I.V."/>
            <person name="Miller A.N."/>
            <person name="O'Donnell K."/>
            <person name="Stajich J.E."/>
            <person name="Bonito G."/>
        </authorList>
    </citation>
    <scope>NUCLEOTIDE SEQUENCE</scope>
    <source>
        <strain evidence="2">KOD948</strain>
    </source>
</reference>
<dbReference type="OrthoDB" id="2440113at2759"/>
<gene>
    <name evidence="2" type="ORF">BG011_001054</name>
</gene>
<dbReference type="Proteomes" id="UP000726737">
    <property type="component" value="Unassembled WGS sequence"/>
</dbReference>
<evidence type="ECO:0000313" key="2">
    <source>
        <dbReference type="EMBL" id="KAG0247699.1"/>
    </source>
</evidence>
<keyword evidence="3" id="KW-1185">Reference proteome</keyword>
<sequence length="115" mass="12488">MTIIRTFKVLLLLLGLTWLQLLAHAQAPTGTESAFENTPGLTVSLPRSGDSVPKDTVLLFAGQIQGRRIGTAHISLAKTDGSSNTTIADIKQASVLRLFHTWTVDSTKYPTGDYY</sequence>
<protein>
    <submittedName>
        <fullName evidence="2">Uncharacterized protein</fullName>
    </submittedName>
</protein>